<dbReference type="OrthoDB" id="291011at2"/>
<dbReference type="Pfam" id="PF20041">
    <property type="entry name" value="DUF6443"/>
    <property type="match status" value="1"/>
</dbReference>
<protein>
    <submittedName>
        <fullName evidence="5">RHS repeat-associated protein</fullName>
    </submittedName>
</protein>
<feature type="transmembrane region" description="Helical" evidence="2">
    <location>
        <begin position="2481"/>
        <end position="2499"/>
    </location>
</feature>
<dbReference type="NCBIfam" id="TIGR03696">
    <property type="entry name" value="Rhs_assc_core"/>
    <property type="match status" value="1"/>
</dbReference>
<dbReference type="PROSITE" id="PS50194">
    <property type="entry name" value="FILAMIN_REPEAT"/>
    <property type="match status" value="1"/>
</dbReference>
<dbReference type="Pfam" id="PF25023">
    <property type="entry name" value="TEN_YD-shell"/>
    <property type="match status" value="1"/>
</dbReference>
<evidence type="ECO:0000259" key="4">
    <source>
        <dbReference type="Pfam" id="PF25023"/>
    </source>
</evidence>
<comment type="caution">
    <text evidence="5">The sequence shown here is derived from an EMBL/GenBank/DDBJ whole genome shotgun (WGS) entry which is preliminary data.</text>
</comment>
<proteinExistence type="predicted"/>
<keyword evidence="6" id="KW-1185">Reference proteome</keyword>
<evidence type="ECO:0000313" key="5">
    <source>
        <dbReference type="EMBL" id="RKR92913.1"/>
    </source>
</evidence>
<reference evidence="5 6" key="1">
    <citation type="submission" date="2018-10" db="EMBL/GenBank/DDBJ databases">
        <title>Sequencing the genomes of 1000 actinobacteria strains.</title>
        <authorList>
            <person name="Klenk H.-P."/>
        </authorList>
    </citation>
    <scope>NUCLEOTIDE SEQUENCE [LARGE SCALE GENOMIC DNA]</scope>
    <source>
        <strain evidence="5 6">DSM 45175</strain>
    </source>
</reference>
<keyword evidence="2" id="KW-1133">Transmembrane helix</keyword>
<dbReference type="InterPro" id="IPR045619">
    <property type="entry name" value="DUF6443"/>
</dbReference>
<organism evidence="5 6">
    <name type="scientific">Micromonospora pisi</name>
    <dbReference type="NCBI Taxonomy" id="589240"/>
    <lineage>
        <taxon>Bacteria</taxon>
        <taxon>Bacillati</taxon>
        <taxon>Actinomycetota</taxon>
        <taxon>Actinomycetes</taxon>
        <taxon>Micromonosporales</taxon>
        <taxon>Micromonosporaceae</taxon>
        <taxon>Micromonospora</taxon>
    </lineage>
</organism>
<keyword evidence="1" id="KW-0677">Repeat</keyword>
<dbReference type="PANTHER" id="PTHR32305:SF15">
    <property type="entry name" value="PROTEIN RHSA-RELATED"/>
    <property type="match status" value="1"/>
</dbReference>
<feature type="transmembrane region" description="Helical" evidence="2">
    <location>
        <begin position="2416"/>
        <end position="2439"/>
    </location>
</feature>
<feature type="transmembrane region" description="Helical" evidence="2">
    <location>
        <begin position="2454"/>
        <end position="2474"/>
    </location>
</feature>
<evidence type="ECO:0000313" key="6">
    <source>
        <dbReference type="Proteomes" id="UP000277671"/>
    </source>
</evidence>
<evidence type="ECO:0000256" key="2">
    <source>
        <dbReference type="SAM" id="Phobius"/>
    </source>
</evidence>
<dbReference type="Gene3D" id="2.180.10.10">
    <property type="entry name" value="RHS repeat-associated core"/>
    <property type="match status" value="1"/>
</dbReference>
<keyword evidence="2" id="KW-0472">Membrane</keyword>
<dbReference type="EMBL" id="RBKT01000001">
    <property type="protein sequence ID" value="RKR92913.1"/>
    <property type="molecule type" value="Genomic_DNA"/>
</dbReference>
<feature type="transmembrane region" description="Helical" evidence="2">
    <location>
        <begin position="2519"/>
        <end position="2541"/>
    </location>
</feature>
<dbReference type="RefSeq" id="WP_121160867.1">
    <property type="nucleotide sequence ID" value="NZ_RBKT01000001.1"/>
</dbReference>
<gene>
    <name evidence="5" type="ORF">BDK92_7400</name>
</gene>
<feature type="transmembrane region" description="Helical" evidence="2">
    <location>
        <begin position="2384"/>
        <end position="2409"/>
    </location>
</feature>
<evidence type="ECO:0000256" key="1">
    <source>
        <dbReference type="ARBA" id="ARBA00022737"/>
    </source>
</evidence>
<feature type="domain" description="Teneurin-like YD-shell" evidence="4">
    <location>
        <begin position="2110"/>
        <end position="2358"/>
    </location>
</feature>
<dbReference type="InterPro" id="IPR056823">
    <property type="entry name" value="TEN-like_YD-shell"/>
</dbReference>
<dbReference type="Proteomes" id="UP000277671">
    <property type="component" value="Unassembled WGS sequence"/>
</dbReference>
<dbReference type="PANTHER" id="PTHR32305">
    <property type="match status" value="1"/>
</dbReference>
<feature type="domain" description="DUF6443" evidence="3">
    <location>
        <begin position="1612"/>
        <end position="1723"/>
    </location>
</feature>
<sequence length="2700" mass="290621">MAGTTQAAAAPGVRISQLLVGSDVANVVNMFRGEVNIPLDLVALGGRGGLDVTVTAFYSSGVHRMVNRSNLTEPTDLLGVGWSMPYERIMVESQTSGTNVDDVFYLVTGGSPRQLVRVGVDGAAQLFQLRDHQFWKIRYFPDAARPECEYWEVVRDDGSTYTYGLGSVQRGVRWGNWIGPSTLAGGASFPVAWNLCTVQSMAGDTMSFEYDVEDVTIGAGADARYTRSCRLRRIIDVFGRTVDFCYLRKDPYETPAPRIPPHGGGNAYQYRLDDHYLHQIVVRDATGTLMLTTELSYELCNVSGTPGDAYTKRYLVAVGQTVASGASVPELRFDYHGADAPNPGTLRGVLTPQGARTTFEYATAELPNTRLRVPVTSPGAGWTPRVWHGPTYTVITWENPTAGQVTTGVYSWNGSWSSQQETREWAAVPGTLRVLTGDGFFAVWYRDARAGQYTVNLVRADEFRFGQWQRTPYQVNLAKPMTDPAVSVGAGFVAVADAAAGQLKIISWDLIARRWTEHAFSLAGVTQVSLASGVNFCVATSYATTGRTLSTGIYRADADGRWRRGDTTTENVDVDWDTTRPDRMLAAGPSFAALGFVTAIDQGAQTVRYATRLLTWSTTYTFGPVVRADGSQPLAARNPVGFAVVNGATVGNGQHLFRFDGARWQQVTAARPVTGPRYSYAYAADTAYATTMQDNGQWAADLYEYDPYRNAWGTPKRASGAGAAPPTLAEGWRTAGRDLLRRTPDGAWTTAYTLPADADLTTLRNQAPAYLTYQDRAGTTHVLTLADATVRDAATLADERVVVTDPQPGQILTGPATFVTYRGTDFDKSTALTLYRVVDTAVATRLAAHPVVKVTTDTGYDQQHTTVDYDLATATYDPYGLVTQFVTVCATPGDGGAGRVERVFFNGLSPSVPGVVYPVSDEYSNARGYFSQLNGQLFRVRGFDAQGRQVQESLSYPYTYTSGNSDQRIAGAYTRSRRKSEATAAQLLAVELPPAPADAAGDLDRQTVPGVLRDRFATAGLPLGDPVTVAVESPGRRWALTDATGTGYQVVADPGRLTVYGWLTDVTDYEYNSAGQLCRELVENVDDTGVRRRLRRDTTYAWQAYPQLRQRNCLVPVSQVTSTDLTEDLVTDSAVTTYSDTCGPWSADRAYQWLGVGVPDFPAWAADADPGPGWLRVRQVLAVTDRAQPLAALDAGDHIAALAYDRGRRFAVATVANADPRAGEASYYGFEEYEQPGGWTLTPTGLDPADYITEGPAHAGSRRLAIPGNPTTAVGITNTFAPARGDRNYQLSCWVCTGPGFVRDQELAAWRITVVGTQGGSASIVLAIPATDEQWRWLHQLIDPQALGVGEIRSLTATLTSRQDRHYLLVDDVAFAPVQASLRASVYSSDGQELRGTVDLLGDSRRIAYDLLGRPVVEIGPDGSPLAMSADQFWRRERDSFDPARPNGSLMVAFRQPGSYTDFRQGGQWQARWQPSAGWRQTPGRLCHEGADTGTLTLREPLTGSHAIRFGLAADSATTPRLSFGGGWSVRWAQRCWSLHQPDGGQVTSSTGPAGTDLLLLVWPHRVLWWVDGGLTLQHINEDGFSGPVELAADGALALRWIAVGTDPLVGVSWTDNAGRPRELQRVADTRIRVSATGYDQTGREIFSTKAVELDGEPVGYRPGLVTSLDPRTGAMGDCELTRAYPDDEGYPFSRTVFEASPLGRPVEAGLPGRAFAVDTREPVGQRHTTRTEYRVNTCEPLLSDLPAGQYQVTVSVDPDGRTASTWTDRLGRSVAAVGGDLAGAAGTFSLVRNFYDPYGNLVRRQQPNVVDARVSDRDNFVEHTDYDFLGNPVAISGPDLDGTAYYVYDTLGRLRFSQSPRNAAQGCLCYRRYDNLGRLIETGTCAVVWNRQELQRHADDPTWLPAPGTWLTRYRYDGDGGNPQLYGRLWQTCSGPAVGDTPVTRTTYAYNDLGLVSSRTVSLAAYADGAPHTVAFGYDATGAVTDVTYDAQLAADAFTARLAADGFNEIVAVTGEHDGQTTELARFAYHGSGALVREVLAPGDPAELSRTYQYTPPGWLASVSDRYLTETTDYTSGGHDDAGYHDGRAARVTSRFTGVTQDGFVADFHYRYGYDCLGRLTVAENSVDEEYGVSGLTYDANGNVTARTVGAAGQRFRYRDGTNRLLVVDDGVEHDPLVYDPDGQVTEAPPAGVRDLRYGPISGLPESLRGAAGQLRLERDAEGTLLFRAGPDGQRLYLPGTNTAPLALHHVDTAGEQRVGYLIPGPGGTIAVWSPAGTLYVLRGRLGSTRGLYDAAGLAGAFSYLPYGGFLGTPLDRGATSRYPYLFTGVERDPVTGLYLFPQRVYDPGTGRFLSTDPAAQYPSPYLYAGCDPVNRYDPSGAFSWPAFGAIVGGVAAFLGGVALTVLTAGAAAPLVILAGVVGGGLIGAGIASAAYGFGHADYSNRPFDKTEWGISVGLGAAFGMAAAGLGFVAAALPIGVGMALGIETFIGVGLGALDGFVSNGSLNAYHGGDFLEGGGLAAGLGAVGGAAGGVVGGVLGRGPMLRTSLTLRAGRRTPADARGELFVRANKKRPTMIWGHLRVATQRPGKAPELSELLHPRGTEAGVYKAGDLLAGTWRRIGVPAENAGRAEDYALAMIADSAAVEPQIPPYSYLTNNCTTYVQSVLRKADVHSPLWARTPATTDFWMSLVGTRWSAI</sequence>
<evidence type="ECO:0000259" key="3">
    <source>
        <dbReference type="Pfam" id="PF20041"/>
    </source>
</evidence>
<accession>A0A495JV82</accession>
<name>A0A495JV82_9ACTN</name>
<dbReference type="InterPro" id="IPR017868">
    <property type="entry name" value="Filamin/ABP280_repeat-like"/>
</dbReference>
<keyword evidence="2" id="KW-0812">Transmembrane</keyword>
<dbReference type="InterPro" id="IPR022385">
    <property type="entry name" value="Rhs_assc_core"/>
</dbReference>
<dbReference type="InterPro" id="IPR050708">
    <property type="entry name" value="T6SS_VgrG/RHS"/>
</dbReference>